<dbReference type="InterPro" id="IPR049458">
    <property type="entry name" value="EpsG-like"/>
</dbReference>
<dbReference type="Pfam" id="PF14897">
    <property type="entry name" value="EpsG"/>
    <property type="match status" value="1"/>
</dbReference>
<feature type="transmembrane region" description="Helical" evidence="1">
    <location>
        <begin position="93"/>
        <end position="111"/>
    </location>
</feature>
<feature type="transmembrane region" description="Helical" evidence="1">
    <location>
        <begin position="297"/>
        <end position="315"/>
    </location>
</feature>
<feature type="transmembrane region" description="Helical" evidence="1">
    <location>
        <begin position="132"/>
        <end position="151"/>
    </location>
</feature>
<reference evidence="2 3" key="1">
    <citation type="submission" date="2015-10" db="EMBL/GenBank/DDBJ databases">
        <authorList>
            <person name="Rovetto F.F."/>
            <person name="Cocolin L.L."/>
            <person name="Illeghems K.K."/>
            <person name="Van Nieuwerbuegh F.F."/>
            <person name="Houf K.K."/>
        </authorList>
    </citation>
    <scope>NUCLEOTIDE SEQUENCE [LARGE SCALE GENOMIC DNA]</scope>
    <source>
        <strain evidence="2 3">LMG 24486</strain>
    </source>
</reference>
<feature type="transmembrane region" description="Helical" evidence="1">
    <location>
        <begin position="322"/>
        <end position="341"/>
    </location>
</feature>
<dbReference type="Proteomes" id="UP000092987">
    <property type="component" value="Unassembled WGS sequence"/>
</dbReference>
<protein>
    <recommendedName>
        <fullName evidence="4">EpsG family protein</fullName>
    </recommendedName>
</protein>
<feature type="transmembrane region" description="Helical" evidence="1">
    <location>
        <begin position="6"/>
        <end position="21"/>
    </location>
</feature>
<evidence type="ECO:0000256" key="1">
    <source>
        <dbReference type="SAM" id="Phobius"/>
    </source>
</evidence>
<feature type="transmembrane region" description="Helical" evidence="1">
    <location>
        <begin position="244"/>
        <end position="261"/>
    </location>
</feature>
<feature type="transmembrane region" description="Helical" evidence="1">
    <location>
        <begin position="196"/>
        <end position="224"/>
    </location>
</feature>
<evidence type="ECO:0000313" key="2">
    <source>
        <dbReference type="EMBL" id="OCL95926.1"/>
    </source>
</evidence>
<comment type="caution">
    <text evidence="2">The sequence shown here is derived from an EMBL/GenBank/DDBJ whole genome shotgun (WGS) entry which is preliminary data.</text>
</comment>
<name>A0A1C7WQ89_9BACT</name>
<keyword evidence="1" id="KW-0472">Membrane</keyword>
<organism evidence="2 3">
    <name type="scientific">Aliarcobacter thereius LMG 24486</name>
    <dbReference type="NCBI Taxonomy" id="1032240"/>
    <lineage>
        <taxon>Bacteria</taxon>
        <taxon>Pseudomonadati</taxon>
        <taxon>Campylobacterota</taxon>
        <taxon>Epsilonproteobacteria</taxon>
        <taxon>Campylobacterales</taxon>
        <taxon>Arcobacteraceae</taxon>
        <taxon>Aliarcobacter</taxon>
    </lineage>
</organism>
<feature type="transmembrane region" description="Helical" evidence="1">
    <location>
        <begin position="157"/>
        <end position="184"/>
    </location>
</feature>
<keyword evidence="3" id="KW-1185">Reference proteome</keyword>
<proteinExistence type="predicted"/>
<accession>A0A1C7WQ89</accession>
<keyword evidence="1" id="KW-0812">Transmembrane</keyword>
<feature type="transmembrane region" description="Helical" evidence="1">
    <location>
        <begin position="273"/>
        <end position="291"/>
    </location>
</feature>
<dbReference type="RefSeq" id="WP_066390385.1">
    <property type="nucleotide sequence ID" value="NZ_CP035926.1"/>
</dbReference>
<gene>
    <name evidence="2" type="ORF">AA347_01415</name>
</gene>
<dbReference type="EMBL" id="LLKQ01000001">
    <property type="protein sequence ID" value="OCL95926.1"/>
    <property type="molecule type" value="Genomic_DNA"/>
</dbReference>
<evidence type="ECO:0000313" key="3">
    <source>
        <dbReference type="Proteomes" id="UP000092987"/>
    </source>
</evidence>
<feature type="transmembrane region" description="Helical" evidence="1">
    <location>
        <begin position="33"/>
        <end position="52"/>
    </location>
</feature>
<keyword evidence="1" id="KW-1133">Transmembrane helix</keyword>
<evidence type="ECO:0008006" key="4">
    <source>
        <dbReference type="Google" id="ProtNLM"/>
    </source>
</evidence>
<sequence length="379" mass="45055">MIGTYFIYNSILIFSTLFVWLSEKAKNGNSRFILLSIAFLIIFIPAAIRYNIGSDYWSYTELFYEYKITSVTHLELAYKTLLDIINFFNLDSHSFFAISSFLIYFILFLSYPKKGAWIFHFAYMSIFYLQSFNLIRSSIVLSLCMLFFKLYVEKRHILFQVILLVVAFLFHKTTILILLPMLLLWISFDILFNKKFFIFIMITFLLLLFIFKKDIVFIIINSGIAETIGYRHYLTSKLFIETSVEWIGFSLKILLLVPVILFYKHINNQYKRVALISSILLVSFIIFTTYIELFSRIQRFYFFGYFYSILCFYFIKNSLIRIPMIVYSLIFCFLLFQNYIFTNQSNICGGARIAPYVSIFNQEDDKSWSGIPHNKCINW</sequence>